<evidence type="ECO:0000313" key="3">
    <source>
        <dbReference type="Proteomes" id="UP001589700"/>
    </source>
</evidence>
<evidence type="ECO:0000256" key="1">
    <source>
        <dbReference type="SAM" id="MobiDB-lite"/>
    </source>
</evidence>
<gene>
    <name evidence="2" type="ORF">ACFFVD_05445</name>
</gene>
<dbReference type="Proteomes" id="UP001589700">
    <property type="component" value="Unassembled WGS sequence"/>
</dbReference>
<protein>
    <submittedName>
        <fullName evidence="2">Uncharacterized protein</fullName>
    </submittedName>
</protein>
<feature type="region of interest" description="Disordered" evidence="1">
    <location>
        <begin position="1"/>
        <end position="59"/>
    </location>
</feature>
<organism evidence="2 3">
    <name type="scientific">Dietzia aerolata</name>
    <dbReference type="NCBI Taxonomy" id="595984"/>
    <lineage>
        <taxon>Bacteria</taxon>
        <taxon>Bacillati</taxon>
        <taxon>Actinomycetota</taxon>
        <taxon>Actinomycetes</taxon>
        <taxon>Mycobacteriales</taxon>
        <taxon>Dietziaceae</taxon>
        <taxon>Dietzia</taxon>
    </lineage>
</organism>
<dbReference type="RefSeq" id="WP_182630960.1">
    <property type="nucleotide sequence ID" value="NZ_JAALDM010000021.1"/>
</dbReference>
<dbReference type="EMBL" id="JBHMDY010000004">
    <property type="protein sequence ID" value="MFB9259242.1"/>
    <property type="molecule type" value="Genomic_DNA"/>
</dbReference>
<evidence type="ECO:0000313" key="2">
    <source>
        <dbReference type="EMBL" id="MFB9259242.1"/>
    </source>
</evidence>
<reference evidence="2 3" key="1">
    <citation type="submission" date="2024-09" db="EMBL/GenBank/DDBJ databases">
        <authorList>
            <person name="Sun Q."/>
            <person name="Mori K."/>
        </authorList>
    </citation>
    <scope>NUCLEOTIDE SEQUENCE [LARGE SCALE GENOMIC DNA]</scope>
    <source>
        <strain evidence="2 3">CCM 7659</strain>
    </source>
</reference>
<accession>A0ABV5JNC5</accession>
<sequence>MTTPDNSDPTDGGHLPGHRGRPADYRQLGEPFGPGDPYGMNAPYGAHETNASGGPRPAEGSMANAIRADYRDIEPGHESEMAYGLWAGARSVQESVRDLEPTLIELCTWIKDAKNRRAAQKLAAYLSIARDLLDGQADEIAAISEIEKRLGAALDPGVLGADVVADARIRLANVRDILETTEKSVRDQVKIGDLAVERISVFAEAEMLQQEITRDLGRWEDGGRALEVGGGVLGAGGVAALNAKLARLDEIHLPIVDTGIAGTIAELTAWRDRLAARGGDPLENDDDDFTI</sequence>
<comment type="caution">
    <text evidence="2">The sequence shown here is derived from an EMBL/GenBank/DDBJ whole genome shotgun (WGS) entry which is preliminary data.</text>
</comment>
<proteinExistence type="predicted"/>
<name>A0ABV5JNC5_9ACTN</name>
<keyword evidence="3" id="KW-1185">Reference proteome</keyword>